<accession>A0A1H3EJS7</accession>
<dbReference type="InterPro" id="IPR006197">
    <property type="entry name" value="Peptidase_S24_LexA"/>
</dbReference>
<reference evidence="10" key="1">
    <citation type="submission" date="2016-10" db="EMBL/GenBank/DDBJ databases">
        <authorList>
            <person name="Varghese N."/>
            <person name="Submissions S."/>
        </authorList>
    </citation>
    <scope>NUCLEOTIDE SEQUENCE [LARGE SCALE GENOMIC DNA]</scope>
    <source>
        <strain evidence="10">NRRL B-59562</strain>
    </source>
</reference>
<dbReference type="InterPro" id="IPR036286">
    <property type="entry name" value="LexA/Signal_pep-like_sf"/>
</dbReference>
<dbReference type="GO" id="GO:0006281">
    <property type="term" value="P:DNA repair"/>
    <property type="evidence" value="ECO:0007669"/>
    <property type="project" value="UniProtKB-KW"/>
</dbReference>
<evidence type="ECO:0000256" key="1">
    <source>
        <dbReference type="ARBA" id="ARBA00007484"/>
    </source>
</evidence>
<dbReference type="PRINTS" id="PR00726">
    <property type="entry name" value="LEXASERPTASE"/>
</dbReference>
<protein>
    <submittedName>
        <fullName evidence="9">DNA polymerase V</fullName>
    </submittedName>
</protein>
<keyword evidence="6" id="KW-0742">SOS response</keyword>
<keyword evidence="10" id="KW-1185">Reference proteome</keyword>
<dbReference type="EMBL" id="FNNU01000006">
    <property type="protein sequence ID" value="SDX78159.1"/>
    <property type="molecule type" value="Genomic_DNA"/>
</dbReference>
<dbReference type="GO" id="GO:0006355">
    <property type="term" value="P:regulation of DNA-templated transcription"/>
    <property type="evidence" value="ECO:0007669"/>
    <property type="project" value="InterPro"/>
</dbReference>
<dbReference type="OrthoDB" id="9787787at2"/>
<comment type="similarity">
    <text evidence="1 7">Belongs to the peptidase S24 family.</text>
</comment>
<evidence type="ECO:0000313" key="9">
    <source>
        <dbReference type="EMBL" id="SDX78159.1"/>
    </source>
</evidence>
<evidence type="ECO:0000313" key="10">
    <source>
        <dbReference type="Proteomes" id="UP000243778"/>
    </source>
</evidence>
<dbReference type="CDD" id="cd06529">
    <property type="entry name" value="S24_LexA-like"/>
    <property type="match status" value="1"/>
</dbReference>
<dbReference type="STRING" id="1007099.SAMN05216287_3725"/>
<dbReference type="PANTHER" id="PTHR33516:SF2">
    <property type="entry name" value="LEXA REPRESSOR-RELATED"/>
    <property type="match status" value="1"/>
</dbReference>
<dbReference type="GO" id="GO:0009432">
    <property type="term" value="P:SOS response"/>
    <property type="evidence" value="ECO:0007669"/>
    <property type="project" value="UniProtKB-KW"/>
</dbReference>
<dbReference type="PANTHER" id="PTHR33516">
    <property type="entry name" value="LEXA REPRESSOR"/>
    <property type="match status" value="1"/>
</dbReference>
<dbReference type="InterPro" id="IPR050077">
    <property type="entry name" value="LexA_repressor"/>
</dbReference>
<proteinExistence type="inferred from homology"/>
<organism evidence="9 10">
    <name type="scientific">Pseudomonas kuykendallii</name>
    <dbReference type="NCBI Taxonomy" id="1007099"/>
    <lineage>
        <taxon>Bacteria</taxon>
        <taxon>Pseudomonadati</taxon>
        <taxon>Pseudomonadota</taxon>
        <taxon>Gammaproteobacteria</taxon>
        <taxon>Pseudomonadales</taxon>
        <taxon>Pseudomonadaceae</taxon>
        <taxon>Pseudomonas</taxon>
    </lineage>
</organism>
<keyword evidence="5" id="KW-0234">DNA repair</keyword>
<dbReference type="InterPro" id="IPR015927">
    <property type="entry name" value="Peptidase_S24_S26A/B/C"/>
</dbReference>
<dbReference type="SUPFAM" id="SSF51306">
    <property type="entry name" value="LexA/Signal peptidase"/>
    <property type="match status" value="1"/>
</dbReference>
<dbReference type="GO" id="GO:0016787">
    <property type="term" value="F:hydrolase activity"/>
    <property type="evidence" value="ECO:0007669"/>
    <property type="project" value="UniProtKB-KW"/>
</dbReference>
<dbReference type="AlphaFoldDB" id="A0A1H3EJS7"/>
<keyword evidence="3 7" id="KW-0378">Hydrolase</keyword>
<feature type="domain" description="Peptidase S24/S26A/S26B/S26C" evidence="8">
    <location>
        <begin position="17"/>
        <end position="133"/>
    </location>
</feature>
<dbReference type="InterPro" id="IPR039418">
    <property type="entry name" value="LexA-like"/>
</dbReference>
<evidence type="ECO:0000256" key="4">
    <source>
        <dbReference type="ARBA" id="ARBA00022813"/>
    </source>
</evidence>
<dbReference type="NCBIfam" id="NF007621">
    <property type="entry name" value="PRK10276.1"/>
    <property type="match status" value="1"/>
</dbReference>
<gene>
    <name evidence="9" type="ORF">SAMN05216287_3725</name>
</gene>
<evidence type="ECO:0000256" key="5">
    <source>
        <dbReference type="ARBA" id="ARBA00023204"/>
    </source>
</evidence>
<evidence type="ECO:0000256" key="3">
    <source>
        <dbReference type="ARBA" id="ARBA00022801"/>
    </source>
</evidence>
<dbReference type="Pfam" id="PF00717">
    <property type="entry name" value="Peptidase_S24"/>
    <property type="match status" value="1"/>
</dbReference>
<sequence>MNLPIVGQIAPGGVPLPVYGFRVPAGFPSPAQDHLEQTISLDALFDIRAPHTYLVYVDGESLRDIGIFDGDLLVVDRSLPAEHGAVVVAALNDEPMVKILHKRGTDIRLLSANDKYPPRFVLEGDELRIWGVVKFSVRSHGCT</sequence>
<dbReference type="Gene3D" id="2.10.109.10">
    <property type="entry name" value="Umud Fragment, subunit A"/>
    <property type="match status" value="1"/>
</dbReference>
<evidence type="ECO:0000259" key="8">
    <source>
        <dbReference type="Pfam" id="PF00717"/>
    </source>
</evidence>
<keyword evidence="4 7" id="KW-0068">Autocatalytic cleavage</keyword>
<name>A0A1H3EJS7_9PSED</name>
<keyword evidence="2" id="KW-0227">DNA damage</keyword>
<dbReference type="GO" id="GO:0003677">
    <property type="term" value="F:DNA binding"/>
    <property type="evidence" value="ECO:0007669"/>
    <property type="project" value="InterPro"/>
</dbReference>
<evidence type="ECO:0000256" key="7">
    <source>
        <dbReference type="RuleBase" id="RU003991"/>
    </source>
</evidence>
<evidence type="ECO:0000256" key="2">
    <source>
        <dbReference type="ARBA" id="ARBA00022763"/>
    </source>
</evidence>
<evidence type="ECO:0000256" key="6">
    <source>
        <dbReference type="ARBA" id="ARBA00023236"/>
    </source>
</evidence>
<dbReference type="Proteomes" id="UP000243778">
    <property type="component" value="Unassembled WGS sequence"/>
</dbReference>
<dbReference type="RefSeq" id="WP_090231143.1">
    <property type="nucleotide sequence ID" value="NZ_FNNU01000006.1"/>
</dbReference>